<keyword evidence="8" id="KW-1185">Reference proteome</keyword>
<comment type="similarity">
    <text evidence="4">Belongs to the cyclophilin-type PPIase family.</text>
</comment>
<evidence type="ECO:0000256" key="4">
    <source>
        <dbReference type="RuleBase" id="RU363019"/>
    </source>
</evidence>
<dbReference type="PROSITE" id="PS51257">
    <property type="entry name" value="PROKAR_LIPOPROTEIN"/>
    <property type="match status" value="1"/>
</dbReference>
<dbReference type="Gene3D" id="2.40.100.10">
    <property type="entry name" value="Cyclophilin-like"/>
    <property type="match status" value="1"/>
</dbReference>
<accession>A0A151B3J1</accession>
<evidence type="ECO:0000256" key="5">
    <source>
        <dbReference type="SAM" id="MobiDB-lite"/>
    </source>
</evidence>
<name>A0A151B3J1_9CLOT</name>
<evidence type="ECO:0000256" key="1">
    <source>
        <dbReference type="ARBA" id="ARBA00002388"/>
    </source>
</evidence>
<comment type="function">
    <text evidence="1 4">PPIases accelerate the folding of proteins. It catalyzes the cis-trans isomerization of proline imidic peptide bonds in oligopeptides.</text>
</comment>
<dbReference type="EMBL" id="LTBA01000019">
    <property type="protein sequence ID" value="KYH34322.1"/>
    <property type="molecule type" value="Genomic_DNA"/>
</dbReference>
<dbReference type="GO" id="GO:0003755">
    <property type="term" value="F:peptidyl-prolyl cis-trans isomerase activity"/>
    <property type="evidence" value="ECO:0007669"/>
    <property type="project" value="UniProtKB-UniRule"/>
</dbReference>
<evidence type="ECO:0000259" key="6">
    <source>
        <dbReference type="PROSITE" id="PS50072"/>
    </source>
</evidence>
<feature type="region of interest" description="Disordered" evidence="5">
    <location>
        <begin position="26"/>
        <end position="57"/>
    </location>
</feature>
<feature type="domain" description="PPIase cyclophilin-type" evidence="6">
    <location>
        <begin position="85"/>
        <end position="264"/>
    </location>
</feature>
<dbReference type="PANTHER" id="PTHR45625:SF4">
    <property type="entry name" value="PEPTIDYLPROLYL ISOMERASE DOMAIN AND WD REPEAT-CONTAINING PROTEIN 1"/>
    <property type="match status" value="1"/>
</dbReference>
<comment type="caution">
    <text evidence="7">The sequence shown here is derived from an EMBL/GenBank/DDBJ whole genome shotgun (WGS) entry which is preliminary data.</text>
</comment>
<keyword evidence="2 4" id="KW-0697">Rotamase</keyword>
<feature type="chain" id="PRO_5039762845" description="Peptidyl-prolyl cis-trans isomerase" evidence="4">
    <location>
        <begin position="24"/>
        <end position="270"/>
    </location>
</feature>
<reference evidence="7 8" key="1">
    <citation type="submission" date="2016-02" db="EMBL/GenBank/DDBJ databases">
        <title>Genome sequence of Clostridium tepidiprofundi DSM 19306.</title>
        <authorList>
            <person name="Poehlein A."/>
            <person name="Daniel R."/>
        </authorList>
    </citation>
    <scope>NUCLEOTIDE SEQUENCE [LARGE SCALE GENOMIC DNA]</scope>
    <source>
        <strain evidence="7 8">DSM 19306</strain>
    </source>
</reference>
<dbReference type="InterPro" id="IPR029000">
    <property type="entry name" value="Cyclophilin-like_dom_sf"/>
</dbReference>
<dbReference type="PATRIC" id="fig|1121338.3.peg.1788"/>
<protein>
    <recommendedName>
        <fullName evidence="4">Peptidyl-prolyl cis-trans isomerase</fullName>
        <shortName evidence="4">PPIase</shortName>
        <ecNumber evidence="4">5.2.1.8</ecNumber>
    </recommendedName>
</protein>
<dbReference type="SUPFAM" id="SSF50891">
    <property type="entry name" value="Cyclophilin-like"/>
    <property type="match status" value="1"/>
</dbReference>
<sequence length="270" mass="30089">MSKKSIIILCILITFLFTGCTNSASKNKNSTSHNNTTTAKTKTNNTSSIDNSSNTDKTNIKKVSKEELLQFQPLKSGEEYAVIVTNMGNIKIRLFPKYAPKAVKNFKALALKGYYNNVIFHRVIKGFMIQSGDPTGTGRGGKSIWGKPFEDEFSTKLHNFRGAISMANAGPNTNGSQFFIVQNNKLPDTIKAQLKNANRDYWSDAVIKKYEEVGGTPWLDYKHTVFGQVFEGMDVVDKIASVKVSGSKESPKPIKDVVIKEIKIEKYKKK</sequence>
<dbReference type="STRING" id="1121338.CLTEP_17470"/>
<gene>
    <name evidence="7" type="ORF">CLTEP_17470</name>
</gene>
<evidence type="ECO:0000256" key="3">
    <source>
        <dbReference type="ARBA" id="ARBA00023235"/>
    </source>
</evidence>
<dbReference type="PANTHER" id="PTHR45625">
    <property type="entry name" value="PEPTIDYL-PROLYL CIS-TRANS ISOMERASE-RELATED"/>
    <property type="match status" value="1"/>
</dbReference>
<feature type="signal peptide" evidence="4">
    <location>
        <begin position="1"/>
        <end position="23"/>
    </location>
</feature>
<dbReference type="InterPro" id="IPR002130">
    <property type="entry name" value="Cyclophilin-type_PPIase_dom"/>
</dbReference>
<dbReference type="OrthoDB" id="9807797at2"/>
<keyword evidence="3 4" id="KW-0413">Isomerase</keyword>
<evidence type="ECO:0000256" key="2">
    <source>
        <dbReference type="ARBA" id="ARBA00023110"/>
    </source>
</evidence>
<evidence type="ECO:0000313" key="8">
    <source>
        <dbReference type="Proteomes" id="UP000075531"/>
    </source>
</evidence>
<dbReference type="Proteomes" id="UP000075531">
    <property type="component" value="Unassembled WGS sequence"/>
</dbReference>
<organism evidence="7 8">
    <name type="scientific">Clostridium tepidiprofundi DSM 19306</name>
    <dbReference type="NCBI Taxonomy" id="1121338"/>
    <lineage>
        <taxon>Bacteria</taxon>
        <taxon>Bacillati</taxon>
        <taxon>Bacillota</taxon>
        <taxon>Clostridia</taxon>
        <taxon>Eubacteriales</taxon>
        <taxon>Clostridiaceae</taxon>
        <taxon>Clostridium</taxon>
    </lineage>
</organism>
<dbReference type="Pfam" id="PF00160">
    <property type="entry name" value="Pro_isomerase"/>
    <property type="match status" value="1"/>
</dbReference>
<dbReference type="PROSITE" id="PS50072">
    <property type="entry name" value="CSA_PPIASE_2"/>
    <property type="match status" value="1"/>
</dbReference>
<dbReference type="RefSeq" id="WP_084364802.1">
    <property type="nucleotide sequence ID" value="NZ_LTBA01000019.1"/>
</dbReference>
<evidence type="ECO:0000313" key="7">
    <source>
        <dbReference type="EMBL" id="KYH34322.1"/>
    </source>
</evidence>
<proteinExistence type="inferred from homology"/>
<comment type="catalytic activity">
    <reaction evidence="4">
        <text>[protein]-peptidylproline (omega=180) = [protein]-peptidylproline (omega=0)</text>
        <dbReference type="Rhea" id="RHEA:16237"/>
        <dbReference type="Rhea" id="RHEA-COMP:10747"/>
        <dbReference type="Rhea" id="RHEA-COMP:10748"/>
        <dbReference type="ChEBI" id="CHEBI:83833"/>
        <dbReference type="ChEBI" id="CHEBI:83834"/>
        <dbReference type="EC" id="5.2.1.8"/>
    </reaction>
</comment>
<keyword evidence="4" id="KW-0732">Signal</keyword>
<dbReference type="InterPro" id="IPR044666">
    <property type="entry name" value="Cyclophilin_A-like"/>
</dbReference>
<dbReference type="AlphaFoldDB" id="A0A151B3J1"/>
<dbReference type="PRINTS" id="PR00153">
    <property type="entry name" value="CSAPPISMRASE"/>
</dbReference>
<dbReference type="EC" id="5.2.1.8" evidence="4"/>